<evidence type="ECO:0000256" key="2">
    <source>
        <dbReference type="SAM" id="MobiDB-lite"/>
    </source>
</evidence>
<feature type="compositionally biased region" description="Polar residues" evidence="2">
    <location>
        <begin position="115"/>
        <end position="129"/>
    </location>
</feature>
<dbReference type="CDD" id="cd08544">
    <property type="entry name" value="Reeler"/>
    <property type="match status" value="1"/>
</dbReference>
<reference evidence="6 7" key="1">
    <citation type="submission" date="2016-12" db="EMBL/GenBank/DDBJ databases">
        <title>Trade-off between light-utilization and light-protection in marine flavobacteria.</title>
        <authorList>
            <person name="Kumagai Y."/>
            <person name="Yoshizawa S."/>
            <person name="Kogure K."/>
            <person name="Iwasaki W."/>
        </authorList>
    </citation>
    <scope>NUCLEOTIDE SEQUENCE [LARGE SCALE GENOMIC DNA]</scope>
    <source>
        <strain evidence="6 7">NBRC 108759</strain>
    </source>
</reference>
<comment type="caution">
    <text evidence="6">The sequence shown here is derived from an EMBL/GenBank/DDBJ whole genome shotgun (WGS) entry which is preliminary data.</text>
</comment>
<evidence type="ECO:0000313" key="7">
    <source>
        <dbReference type="Proteomes" id="UP000238882"/>
    </source>
</evidence>
<evidence type="ECO:0000259" key="5">
    <source>
        <dbReference type="Pfam" id="PF18962"/>
    </source>
</evidence>
<evidence type="ECO:0000256" key="3">
    <source>
        <dbReference type="SAM" id="SignalP"/>
    </source>
</evidence>
<dbReference type="NCBIfam" id="TIGR04183">
    <property type="entry name" value="Por_Secre_tail"/>
    <property type="match status" value="1"/>
</dbReference>
<dbReference type="Pfam" id="PF18962">
    <property type="entry name" value="Por_Secre_tail"/>
    <property type="match status" value="1"/>
</dbReference>
<dbReference type="InterPro" id="IPR042307">
    <property type="entry name" value="Reeler_sf"/>
</dbReference>
<feature type="chain" id="PRO_5015473156" description="Reelin domain-containing protein" evidence="3">
    <location>
        <begin position="19"/>
        <end position="260"/>
    </location>
</feature>
<evidence type="ECO:0000256" key="1">
    <source>
        <dbReference type="ARBA" id="ARBA00022729"/>
    </source>
</evidence>
<dbReference type="AlphaFoldDB" id="A0A2S7WK95"/>
<evidence type="ECO:0000313" key="6">
    <source>
        <dbReference type="EMBL" id="PQJ78028.1"/>
    </source>
</evidence>
<feature type="region of interest" description="Disordered" evidence="2">
    <location>
        <begin position="115"/>
        <end position="134"/>
    </location>
</feature>
<dbReference type="Pfam" id="PF02014">
    <property type="entry name" value="Reeler"/>
    <property type="match status" value="1"/>
</dbReference>
<dbReference type="Proteomes" id="UP000238882">
    <property type="component" value="Unassembled WGS sequence"/>
</dbReference>
<dbReference type="OrthoDB" id="1377410at2"/>
<protein>
    <recommendedName>
        <fullName evidence="8">Reelin domain-containing protein</fullName>
    </recommendedName>
</protein>
<proteinExistence type="predicted"/>
<dbReference type="EMBL" id="MSCN01000001">
    <property type="protein sequence ID" value="PQJ78028.1"/>
    <property type="molecule type" value="Genomic_DNA"/>
</dbReference>
<name>A0A2S7WK95_9FLAO</name>
<accession>A0A2S7WK95</accession>
<dbReference type="Gene3D" id="2.60.40.4060">
    <property type="entry name" value="Reeler domain"/>
    <property type="match status" value="1"/>
</dbReference>
<dbReference type="InterPro" id="IPR002861">
    <property type="entry name" value="Reeler_dom"/>
</dbReference>
<evidence type="ECO:0000259" key="4">
    <source>
        <dbReference type="Pfam" id="PF02014"/>
    </source>
</evidence>
<feature type="domain" description="Reelin" evidence="4">
    <location>
        <begin position="52"/>
        <end position="151"/>
    </location>
</feature>
<dbReference type="NCBIfam" id="NF041895">
    <property type="entry name" value="choice_anch_V"/>
    <property type="match status" value="1"/>
</dbReference>
<evidence type="ECO:0008006" key="8">
    <source>
        <dbReference type="Google" id="ProtNLM"/>
    </source>
</evidence>
<keyword evidence="7" id="KW-1185">Reference proteome</keyword>
<dbReference type="RefSeq" id="WP_105014610.1">
    <property type="nucleotide sequence ID" value="NZ_MSCN01000001.1"/>
</dbReference>
<feature type="domain" description="Secretion system C-terminal sorting" evidence="5">
    <location>
        <begin position="189"/>
        <end position="258"/>
    </location>
</feature>
<feature type="signal peptide" evidence="3">
    <location>
        <begin position="1"/>
        <end position="18"/>
    </location>
</feature>
<dbReference type="InterPro" id="IPR026444">
    <property type="entry name" value="Secre_tail"/>
</dbReference>
<organism evidence="6 7">
    <name type="scientific">Polaribacter porphyrae</name>
    <dbReference type="NCBI Taxonomy" id="1137780"/>
    <lineage>
        <taxon>Bacteria</taxon>
        <taxon>Pseudomonadati</taxon>
        <taxon>Bacteroidota</taxon>
        <taxon>Flavobacteriia</taxon>
        <taxon>Flavobacteriales</taxon>
        <taxon>Flavobacteriaceae</taxon>
    </lineage>
</organism>
<keyword evidence="1 3" id="KW-0732">Signal</keyword>
<gene>
    <name evidence="6" type="ORF">BTO18_01960</name>
</gene>
<sequence>MKKNYIFKFALFLIPASAFILLSFSSGRNNGFSGSPGDGGNNCTACHTGTASNSNMTITTNIPVTGYAFNKQYDVTITNSDGRVRNGFQVTAEKDSDNSRVGTFIATTNETQAVNSSQRITHTSNGNGQSSWSFKWTSPSSDVGKITFYGASVSGNGSGSSGDQVYLGKSTSTPSLSIAEANRLDFKSFPNPARDRITIQLSSESDETRVEFYDNLGKLALAQKITSTNNKVDVNNLSSGIYILKVISDNKIGTQKFIKR</sequence>